<feature type="domain" description="Ionotropic glutamate receptor C-terminal" evidence="10">
    <location>
        <begin position="225"/>
        <end position="489"/>
    </location>
</feature>
<proteinExistence type="inferred from homology"/>
<keyword evidence="6 9" id="KW-0472">Membrane</keyword>
<evidence type="ECO:0000256" key="6">
    <source>
        <dbReference type="ARBA" id="ARBA00023136"/>
    </source>
</evidence>
<evidence type="ECO:0000256" key="3">
    <source>
        <dbReference type="ARBA" id="ARBA00022475"/>
    </source>
</evidence>
<dbReference type="FunFam" id="1.10.287.70:FF:000143">
    <property type="entry name" value="Probable glutamate receptor"/>
    <property type="match status" value="1"/>
</dbReference>
<accession>A0AAW1UGH8</accession>
<evidence type="ECO:0000313" key="12">
    <source>
        <dbReference type="Proteomes" id="UP001431783"/>
    </source>
</evidence>
<evidence type="ECO:0000313" key="11">
    <source>
        <dbReference type="EMBL" id="KAK9880273.1"/>
    </source>
</evidence>
<dbReference type="SUPFAM" id="SSF53850">
    <property type="entry name" value="Periplasmic binding protein-like II"/>
    <property type="match status" value="1"/>
</dbReference>
<evidence type="ECO:0000256" key="4">
    <source>
        <dbReference type="ARBA" id="ARBA00022692"/>
    </source>
</evidence>
<comment type="caution">
    <text evidence="11">The sequence shown here is derived from an EMBL/GenBank/DDBJ whole genome shotgun (WGS) entry which is preliminary data.</text>
</comment>
<comment type="subcellular location">
    <subcellularLocation>
        <location evidence="1">Cell membrane</location>
        <topology evidence="1">Multi-pass membrane protein</topology>
    </subcellularLocation>
</comment>
<keyword evidence="5 9" id="KW-1133">Transmembrane helix</keyword>
<reference evidence="11 12" key="1">
    <citation type="submission" date="2023-03" db="EMBL/GenBank/DDBJ databases">
        <title>Genome insight into feeding habits of ladybird beetles.</title>
        <authorList>
            <person name="Li H.-S."/>
            <person name="Huang Y.-H."/>
            <person name="Pang H."/>
        </authorList>
    </citation>
    <scope>NUCLEOTIDE SEQUENCE [LARGE SCALE GENOMIC DNA]</scope>
    <source>
        <strain evidence="11">SYSU_2023b</strain>
        <tissue evidence="11">Whole body</tissue>
    </source>
</reference>
<dbReference type="Proteomes" id="UP001431783">
    <property type="component" value="Unassembled WGS sequence"/>
</dbReference>
<name>A0AAW1UGH8_9CUCU</name>
<evidence type="ECO:0000256" key="8">
    <source>
        <dbReference type="ARBA" id="ARBA00023180"/>
    </source>
</evidence>
<evidence type="ECO:0000259" key="10">
    <source>
        <dbReference type="Pfam" id="PF00060"/>
    </source>
</evidence>
<keyword evidence="8" id="KW-0325">Glycoprotein</keyword>
<evidence type="ECO:0000256" key="9">
    <source>
        <dbReference type="SAM" id="Phobius"/>
    </source>
</evidence>
<dbReference type="EMBL" id="JARQZJ010000064">
    <property type="protein sequence ID" value="KAK9880273.1"/>
    <property type="molecule type" value="Genomic_DNA"/>
</dbReference>
<dbReference type="InterPro" id="IPR052192">
    <property type="entry name" value="Insect_Ionotropic_Sensory_Rcpt"/>
</dbReference>
<dbReference type="GO" id="GO:0015276">
    <property type="term" value="F:ligand-gated monoatomic ion channel activity"/>
    <property type="evidence" value="ECO:0007669"/>
    <property type="project" value="InterPro"/>
</dbReference>
<evidence type="ECO:0000256" key="1">
    <source>
        <dbReference type="ARBA" id="ARBA00004651"/>
    </source>
</evidence>
<protein>
    <recommendedName>
        <fullName evidence="10">Ionotropic glutamate receptor C-terminal domain-containing protein</fullName>
    </recommendedName>
</protein>
<dbReference type="InterPro" id="IPR001320">
    <property type="entry name" value="Iontro_rcpt_C"/>
</dbReference>
<keyword evidence="4 9" id="KW-0812">Transmembrane</keyword>
<dbReference type="PANTHER" id="PTHR42643">
    <property type="entry name" value="IONOTROPIC RECEPTOR 20A-RELATED"/>
    <property type="match status" value="1"/>
</dbReference>
<dbReference type="PANTHER" id="PTHR42643:SF24">
    <property type="entry name" value="IONOTROPIC RECEPTOR 60A"/>
    <property type="match status" value="1"/>
</dbReference>
<feature type="transmembrane region" description="Helical" evidence="9">
    <location>
        <begin position="289"/>
        <end position="315"/>
    </location>
</feature>
<evidence type="ECO:0000256" key="5">
    <source>
        <dbReference type="ARBA" id="ARBA00022989"/>
    </source>
</evidence>
<comment type="similarity">
    <text evidence="2">Belongs to the glutamate-gated ion channel (TC 1.A.10.1) family.</text>
</comment>
<keyword evidence="7" id="KW-0675">Receptor</keyword>
<evidence type="ECO:0000256" key="2">
    <source>
        <dbReference type="ARBA" id="ARBA00008685"/>
    </source>
</evidence>
<organism evidence="11 12">
    <name type="scientific">Henosepilachna vigintioctopunctata</name>
    <dbReference type="NCBI Taxonomy" id="420089"/>
    <lineage>
        <taxon>Eukaryota</taxon>
        <taxon>Metazoa</taxon>
        <taxon>Ecdysozoa</taxon>
        <taxon>Arthropoda</taxon>
        <taxon>Hexapoda</taxon>
        <taxon>Insecta</taxon>
        <taxon>Pterygota</taxon>
        <taxon>Neoptera</taxon>
        <taxon>Endopterygota</taxon>
        <taxon>Coleoptera</taxon>
        <taxon>Polyphaga</taxon>
        <taxon>Cucujiformia</taxon>
        <taxon>Coccinelloidea</taxon>
        <taxon>Coccinellidae</taxon>
        <taxon>Epilachninae</taxon>
        <taxon>Epilachnini</taxon>
        <taxon>Henosepilachna</taxon>
    </lineage>
</organism>
<dbReference type="Gene3D" id="1.10.287.70">
    <property type="match status" value="1"/>
</dbReference>
<dbReference type="GO" id="GO:0005886">
    <property type="term" value="C:plasma membrane"/>
    <property type="evidence" value="ECO:0007669"/>
    <property type="project" value="UniProtKB-SubCell"/>
</dbReference>
<dbReference type="GO" id="GO:0050906">
    <property type="term" value="P:detection of stimulus involved in sensory perception"/>
    <property type="evidence" value="ECO:0007669"/>
    <property type="project" value="UniProtKB-ARBA"/>
</dbReference>
<dbReference type="Gene3D" id="3.40.190.10">
    <property type="entry name" value="Periplasmic binding protein-like II"/>
    <property type="match status" value="1"/>
</dbReference>
<feature type="transmembrane region" description="Helical" evidence="9">
    <location>
        <begin position="216"/>
        <end position="244"/>
    </location>
</feature>
<evidence type="ECO:0000256" key="7">
    <source>
        <dbReference type="ARBA" id="ARBA00023170"/>
    </source>
</evidence>
<dbReference type="Pfam" id="PF00060">
    <property type="entry name" value="Lig_chan"/>
    <property type="match status" value="1"/>
</dbReference>
<sequence length="521" mass="59810">MGNLIFQVFLKNNERCNNCTRWSFRSSDTWGLEYESSVDTAAPRTLKVGTWTPTAGVEMFDELFLHVAHGFRSKNLQLVTIHNPPWQIISVDQSENKTRYKGLVFDIIEELAKKLNFTYSVKVIRSFDPADKTNVSSTRLAFDHGYDNNEKDLPDVDTNCIPTEVIDMITNKSVAIGAFVATISEKYLHLLEFTSPISTQSYSFLVARPKELSRALLFMAPFSGDTWLCLLLALLVMVPILYYVHKSSLQLQSRKDGELVTFQNCAWFIYGAMLQQGGMHIITVDSARILVGIWWLVVLVISTTYCGNLVAFLTFPVIDTSLSTFHDLLIHKDKISWTLAGGSFLEEHIKSIGDSSYKYLYSMKSNKKRNLESIADVISGRHVLIDWKIRLEYLLWREYIQSKKCELAIGNDEIFAENLGLVMSVNNPYLLRINREIKQLHQVGLIHKWLMAYLPKEKECWKYGQIFKANNHVVNIEDMQGSFFVLLLGTFFSLVLITGEFIWFHFTTVKKSHKNIKPFAR</sequence>
<dbReference type="AlphaFoldDB" id="A0AAW1UGH8"/>
<gene>
    <name evidence="11" type="ORF">WA026_010146</name>
</gene>
<keyword evidence="3" id="KW-1003">Cell membrane</keyword>
<feature type="transmembrane region" description="Helical" evidence="9">
    <location>
        <begin position="483"/>
        <end position="504"/>
    </location>
</feature>
<keyword evidence="12" id="KW-1185">Reference proteome</keyword>